<dbReference type="AlphaFoldDB" id="A0A8S3QAA6"/>
<protein>
    <submittedName>
        <fullName evidence="1">Uncharacterized protein</fullName>
    </submittedName>
</protein>
<keyword evidence="2" id="KW-1185">Reference proteome</keyword>
<sequence length="150" mass="17136">MAVVTGKEEHGYKLGIKDGILRGLYTRNQFELSDSNFIAIHCVNYNNEISFRKAVSKVSLCDEKEKSEQNASSSDIQKTTFRTAPYGRSTDVINLKPSSLRFTTFLEIAQDLTTTALRLYYDLLELGDFGKFSTRPREDYSTFLLRSKRP</sequence>
<dbReference type="EMBL" id="CAJPWZ010000380">
    <property type="protein sequence ID" value="CAG2192205.1"/>
    <property type="molecule type" value="Genomic_DNA"/>
</dbReference>
<evidence type="ECO:0000313" key="2">
    <source>
        <dbReference type="Proteomes" id="UP000683360"/>
    </source>
</evidence>
<comment type="caution">
    <text evidence="1">The sequence shown here is derived from an EMBL/GenBank/DDBJ whole genome shotgun (WGS) entry which is preliminary data.</text>
</comment>
<dbReference type="Proteomes" id="UP000683360">
    <property type="component" value="Unassembled WGS sequence"/>
</dbReference>
<reference evidence="1" key="1">
    <citation type="submission" date="2021-03" db="EMBL/GenBank/DDBJ databases">
        <authorList>
            <person name="Bekaert M."/>
        </authorList>
    </citation>
    <scope>NUCLEOTIDE SEQUENCE</scope>
</reference>
<proteinExistence type="predicted"/>
<organism evidence="1 2">
    <name type="scientific">Mytilus edulis</name>
    <name type="common">Blue mussel</name>
    <dbReference type="NCBI Taxonomy" id="6550"/>
    <lineage>
        <taxon>Eukaryota</taxon>
        <taxon>Metazoa</taxon>
        <taxon>Spiralia</taxon>
        <taxon>Lophotrochozoa</taxon>
        <taxon>Mollusca</taxon>
        <taxon>Bivalvia</taxon>
        <taxon>Autobranchia</taxon>
        <taxon>Pteriomorphia</taxon>
        <taxon>Mytilida</taxon>
        <taxon>Mytiloidea</taxon>
        <taxon>Mytilidae</taxon>
        <taxon>Mytilinae</taxon>
        <taxon>Mytilus</taxon>
    </lineage>
</organism>
<name>A0A8S3QAA6_MYTED</name>
<gene>
    <name evidence="1" type="ORF">MEDL_7375</name>
</gene>
<evidence type="ECO:0000313" key="1">
    <source>
        <dbReference type="EMBL" id="CAG2192205.1"/>
    </source>
</evidence>
<accession>A0A8S3QAA6</accession>